<evidence type="ECO:0000256" key="7">
    <source>
        <dbReference type="ARBA" id="ARBA00022679"/>
    </source>
</evidence>
<dbReference type="Gene3D" id="3.40.50.920">
    <property type="match status" value="1"/>
</dbReference>
<dbReference type="EMBL" id="NZEX01000017">
    <property type="protein sequence ID" value="MAH62188.1"/>
    <property type="molecule type" value="Genomic_DNA"/>
</dbReference>
<evidence type="ECO:0000256" key="11">
    <source>
        <dbReference type="ARBA" id="ARBA00023052"/>
    </source>
</evidence>
<keyword evidence="10 17" id="KW-0460">Magnesium</keyword>
<feature type="binding site" evidence="15">
    <location>
        <position position="471"/>
    </location>
    <ligand>
        <name>substrate</name>
    </ligand>
</feature>
<feature type="binding site" evidence="15">
    <location>
        <position position="483"/>
    </location>
    <ligand>
        <name>substrate</name>
    </ligand>
</feature>
<evidence type="ECO:0000256" key="9">
    <source>
        <dbReference type="ARBA" id="ARBA00022837"/>
    </source>
</evidence>
<dbReference type="EC" id="2.2.1.1" evidence="6 13"/>
<dbReference type="InterPro" id="IPR005478">
    <property type="entry name" value="Transketolase_bac-like"/>
</dbReference>
<feature type="binding site" evidence="16">
    <location>
        <position position="68"/>
    </location>
    <ligand>
        <name>thiamine diphosphate</name>
        <dbReference type="ChEBI" id="CHEBI:58937"/>
    </ligand>
</feature>
<comment type="cofactor">
    <cofactor evidence="3">
        <name>Co(2+)</name>
        <dbReference type="ChEBI" id="CHEBI:48828"/>
    </cofactor>
</comment>
<organism evidence="20 21">
    <name type="scientific">SAR324 cluster bacterium</name>
    <dbReference type="NCBI Taxonomy" id="2024889"/>
    <lineage>
        <taxon>Bacteria</taxon>
        <taxon>Deltaproteobacteria</taxon>
        <taxon>SAR324 cluster</taxon>
    </lineage>
</organism>
<keyword evidence="11 16" id="KW-0786">Thiamine pyrophosphate</keyword>
<dbReference type="InterPro" id="IPR029061">
    <property type="entry name" value="THDP-binding"/>
</dbReference>
<feature type="active site" description="Proton donor" evidence="14">
    <location>
        <position position="421"/>
    </location>
</feature>
<feature type="binding site" evidence="16">
    <location>
        <position position="447"/>
    </location>
    <ligand>
        <name>thiamine diphosphate</name>
        <dbReference type="ChEBI" id="CHEBI:58937"/>
    </ligand>
</feature>
<feature type="domain" description="Transketolase-like pyrimidine-binding" evidence="19">
    <location>
        <begin position="354"/>
        <end position="537"/>
    </location>
</feature>
<evidence type="ECO:0000256" key="8">
    <source>
        <dbReference type="ARBA" id="ARBA00022723"/>
    </source>
</evidence>
<evidence type="ECO:0000256" key="16">
    <source>
        <dbReference type="PIRSR" id="PIRSR605478-3"/>
    </source>
</evidence>
<evidence type="ECO:0000256" key="18">
    <source>
        <dbReference type="PIRSR" id="PIRSR605478-5"/>
    </source>
</evidence>
<dbReference type="InterPro" id="IPR009014">
    <property type="entry name" value="Transketo_C/PFOR_II"/>
</dbReference>
<feature type="binding site" evidence="15">
    <location>
        <position position="262"/>
    </location>
    <ligand>
        <name>substrate</name>
    </ligand>
</feature>
<evidence type="ECO:0000313" key="21">
    <source>
        <dbReference type="Proteomes" id="UP000226525"/>
    </source>
</evidence>
<evidence type="ECO:0000256" key="4">
    <source>
        <dbReference type="ARBA" id="ARBA00007131"/>
    </source>
</evidence>
<dbReference type="GO" id="GO:0004802">
    <property type="term" value="F:transketolase activity"/>
    <property type="evidence" value="ECO:0007669"/>
    <property type="project" value="UniProtKB-UniRule"/>
</dbReference>
<comment type="subunit">
    <text evidence="5">Homodimer.</text>
</comment>
<evidence type="ECO:0000256" key="12">
    <source>
        <dbReference type="ARBA" id="ARBA00049473"/>
    </source>
</evidence>
<evidence type="ECO:0000256" key="3">
    <source>
        <dbReference type="ARBA" id="ARBA00001941"/>
    </source>
</evidence>
<dbReference type="InterPro" id="IPR005475">
    <property type="entry name" value="Transketolase-like_Pyr-bd"/>
</dbReference>
<feature type="site" description="Important for catalytic activity" evidence="18">
    <location>
        <position position="262"/>
    </location>
</feature>
<feature type="binding site" evidence="17">
    <location>
        <position position="187"/>
    </location>
    <ligand>
        <name>Mg(2+)</name>
        <dbReference type="ChEBI" id="CHEBI:18420"/>
    </ligand>
</feature>
<evidence type="ECO:0000259" key="19">
    <source>
        <dbReference type="SMART" id="SM00861"/>
    </source>
</evidence>
<comment type="cofactor">
    <cofactor evidence="1">
        <name>Ca(2+)</name>
        <dbReference type="ChEBI" id="CHEBI:29108"/>
    </cofactor>
</comment>
<evidence type="ECO:0000256" key="10">
    <source>
        <dbReference type="ARBA" id="ARBA00022842"/>
    </source>
</evidence>
<dbReference type="AlphaFoldDB" id="A0A2D6YGA4"/>
<feature type="binding site" evidence="16">
    <location>
        <begin position="116"/>
        <end position="118"/>
    </location>
    <ligand>
        <name>thiamine diphosphate</name>
        <dbReference type="ChEBI" id="CHEBI:58937"/>
    </ligand>
</feature>
<accession>A0A2D6YGA4</accession>
<dbReference type="SUPFAM" id="SSF52922">
    <property type="entry name" value="TK C-terminal domain-like"/>
    <property type="match status" value="1"/>
</dbReference>
<dbReference type="InterPro" id="IPR055152">
    <property type="entry name" value="Transketolase-like_C_2"/>
</dbReference>
<dbReference type="SMART" id="SM00861">
    <property type="entry name" value="Transket_pyr"/>
    <property type="match status" value="1"/>
</dbReference>
<dbReference type="FunFam" id="3.40.50.970:FF:000004">
    <property type="entry name" value="Transketolase"/>
    <property type="match status" value="1"/>
</dbReference>
<feature type="binding site" evidence="16">
    <location>
        <position position="262"/>
    </location>
    <ligand>
        <name>thiamine diphosphate</name>
        <dbReference type="ChEBI" id="CHEBI:58937"/>
    </ligand>
</feature>
<protein>
    <recommendedName>
        <fullName evidence="6 13">Transketolase</fullName>
        <ecNumber evidence="6 13">2.2.1.1</ecNumber>
    </recommendedName>
</protein>
<dbReference type="PANTHER" id="PTHR43522">
    <property type="entry name" value="TRANSKETOLASE"/>
    <property type="match status" value="1"/>
</dbReference>
<dbReference type="Pfam" id="PF00456">
    <property type="entry name" value="Transketolase_N"/>
    <property type="match status" value="1"/>
</dbReference>
<dbReference type="CDD" id="cd02012">
    <property type="entry name" value="TPP_TK"/>
    <property type="match status" value="1"/>
</dbReference>
<reference evidence="21" key="1">
    <citation type="submission" date="2017-09" db="EMBL/GenBank/DDBJ databases">
        <title>The Reconstruction of 2,631 Draft Metagenome-Assembled Genomes from the Global Oceans.</title>
        <authorList>
            <person name="Tully B.J."/>
            <person name="Graham E.D."/>
            <person name="Heidelberg J.F."/>
        </authorList>
    </citation>
    <scope>NUCLEOTIDE SEQUENCE [LARGE SCALE GENOMIC DNA]</scope>
</reference>
<dbReference type="InterPro" id="IPR033247">
    <property type="entry name" value="Transketolase_fam"/>
</dbReference>
<keyword evidence="7" id="KW-0808">Transferase</keyword>
<dbReference type="CDD" id="cd07033">
    <property type="entry name" value="TPP_PYR_DXS_TK_like"/>
    <property type="match status" value="1"/>
</dbReference>
<dbReference type="GO" id="GO:0005829">
    <property type="term" value="C:cytosol"/>
    <property type="evidence" value="ECO:0007669"/>
    <property type="project" value="TreeGrafter"/>
</dbReference>
<dbReference type="Pfam" id="PF22613">
    <property type="entry name" value="Transketolase_C_1"/>
    <property type="match status" value="1"/>
</dbReference>
<evidence type="ECO:0000256" key="5">
    <source>
        <dbReference type="ARBA" id="ARBA00011738"/>
    </source>
</evidence>
<feature type="binding site" evidence="16">
    <location>
        <position position="187"/>
    </location>
    <ligand>
        <name>thiamine diphosphate</name>
        <dbReference type="ChEBI" id="CHEBI:58937"/>
    </ligand>
</feature>
<dbReference type="GO" id="GO:0006098">
    <property type="term" value="P:pentose-phosphate shunt"/>
    <property type="evidence" value="ECO:0007669"/>
    <property type="project" value="TreeGrafter"/>
</dbReference>
<dbReference type="GO" id="GO:0046872">
    <property type="term" value="F:metal ion binding"/>
    <property type="evidence" value="ECO:0007669"/>
    <property type="project" value="UniProtKB-KW"/>
</dbReference>
<feature type="site" description="Important for catalytic activity" evidence="18">
    <location>
        <position position="28"/>
    </location>
</feature>
<gene>
    <name evidence="20" type="primary">tkt</name>
    <name evidence="20" type="ORF">CMN54_01810</name>
</gene>
<dbReference type="NCBIfam" id="TIGR00232">
    <property type="entry name" value="tktlase_bact"/>
    <property type="match status" value="1"/>
</dbReference>
<evidence type="ECO:0000256" key="6">
    <source>
        <dbReference type="ARBA" id="ARBA00013152"/>
    </source>
</evidence>
<feature type="binding site" evidence="15">
    <location>
        <position position="479"/>
    </location>
    <ligand>
        <name>substrate</name>
    </ligand>
</feature>
<evidence type="ECO:0000256" key="1">
    <source>
        <dbReference type="ARBA" id="ARBA00001913"/>
    </source>
</evidence>
<evidence type="ECO:0000313" key="20">
    <source>
        <dbReference type="EMBL" id="MAH62188.1"/>
    </source>
</evidence>
<evidence type="ECO:0000256" key="14">
    <source>
        <dbReference type="PIRSR" id="PIRSR605478-1"/>
    </source>
</evidence>
<dbReference type="Pfam" id="PF02779">
    <property type="entry name" value="Transket_pyr"/>
    <property type="match status" value="1"/>
</dbReference>
<comment type="catalytic activity">
    <reaction evidence="12">
        <text>D-sedoheptulose 7-phosphate + D-glyceraldehyde 3-phosphate = aldehydo-D-ribose 5-phosphate + D-xylulose 5-phosphate</text>
        <dbReference type="Rhea" id="RHEA:10508"/>
        <dbReference type="ChEBI" id="CHEBI:57483"/>
        <dbReference type="ChEBI" id="CHEBI:57737"/>
        <dbReference type="ChEBI" id="CHEBI:58273"/>
        <dbReference type="ChEBI" id="CHEBI:59776"/>
        <dbReference type="EC" id="2.2.1.1"/>
    </reaction>
</comment>
<proteinExistence type="inferred from homology"/>
<dbReference type="Gene3D" id="3.40.50.970">
    <property type="match status" value="2"/>
</dbReference>
<feature type="binding site" evidence="16">
    <location>
        <position position="158"/>
    </location>
    <ligand>
        <name>thiamine diphosphate</name>
        <dbReference type="ChEBI" id="CHEBI:58937"/>
    </ligand>
</feature>
<feature type="binding site" evidence="15">
    <location>
        <position position="357"/>
    </location>
    <ligand>
        <name>substrate</name>
    </ligand>
</feature>
<dbReference type="PANTHER" id="PTHR43522:SF2">
    <property type="entry name" value="TRANSKETOLASE 1-RELATED"/>
    <property type="match status" value="1"/>
</dbReference>
<comment type="caution">
    <text evidence="20">The sequence shown here is derived from an EMBL/GenBank/DDBJ whole genome shotgun (WGS) entry which is preliminary data.</text>
</comment>
<keyword evidence="9" id="KW-0106">Calcium</keyword>
<dbReference type="Proteomes" id="UP000226525">
    <property type="component" value="Unassembled WGS sequence"/>
</dbReference>
<sequence>MQAQLREQCANTIRLLAADMVQSANSGHPGAPMGLADITLALWTEFLRYNPDQPDWVNRDRFVLSAGHASALLYAMLHLAGYDLPMEELKRFRQLDSRTPGHPEFRLTDGVECTTGPLGAGFSNGVGMALAAKMHTARFNDQDFPIITANIYVLCSDGDLQEGVSAESAALAGHLGLGNLIAIYDSNQITIAGDARLSMSENVGQRFEAYGWHVQHCNGHDHDQIVQAVESARAEGGKPSLIIAKTTIGKGSPNKQGTSDIHGSPLGDEELASTREALGWEHSEHFCVPDEVREVFSNRKAENIEEYDQWQELFSQWQSAHPEKARIWNQHWEPPYGEDQLLEELIPAVADKVDATRSLSGLVIQQAAKLLPGLVGGSADLEPSTKTLIKNAQSIVPASLDSQVLPDPSFSGRNIHFGIREHAMGSIVNGISLFGGFQVFGSTFLVFSDYMRPPLRLAALSGISSIFVFTHDSYAVGEDGPTHQPIEHAWALRLIPELEVWRPSDALETAAAWAYVLGRDHVFTPAAILLTRQKTTVLERMDDFDPRDMLRGAYIVQDFSYELDEKTDYSLKNPDCPGLVLISTGSEGGATQQLRLELQQLGMPTRHVSMPCIEAMEYEDPSLQDYLFPADSLVVSIEAGSEGPWRKYADYLLGYSDFGASAPEKELRKQFGFEPEQLRDTLIEWLKEDGVI</sequence>
<evidence type="ECO:0000256" key="13">
    <source>
        <dbReference type="NCBIfam" id="TIGR00232"/>
    </source>
</evidence>
<keyword evidence="8 17" id="KW-0479">Metal-binding</keyword>
<dbReference type="FunFam" id="3.40.50.970:FF:000045">
    <property type="entry name" value="Transketolase"/>
    <property type="match status" value="1"/>
</dbReference>
<dbReference type="PROSITE" id="PS00801">
    <property type="entry name" value="TRANSKETOLASE_1"/>
    <property type="match status" value="1"/>
</dbReference>
<feature type="binding site" evidence="15">
    <location>
        <position position="532"/>
    </location>
    <ligand>
        <name>substrate</name>
    </ligand>
</feature>
<feature type="binding site" evidence="15">
    <location>
        <position position="384"/>
    </location>
    <ligand>
        <name>substrate</name>
    </ligand>
</feature>
<comment type="cofactor">
    <cofactor evidence="2">
        <name>Mn(2+)</name>
        <dbReference type="ChEBI" id="CHEBI:29035"/>
    </cofactor>
</comment>
<feature type="binding site" evidence="17">
    <location>
        <position position="157"/>
    </location>
    <ligand>
        <name>Mg(2+)</name>
        <dbReference type="ChEBI" id="CHEBI:18420"/>
    </ligand>
</feature>
<evidence type="ECO:0000256" key="17">
    <source>
        <dbReference type="PIRSR" id="PIRSR605478-4"/>
    </source>
</evidence>
<evidence type="ECO:0000256" key="2">
    <source>
        <dbReference type="ARBA" id="ARBA00001936"/>
    </source>
</evidence>
<feature type="binding site" evidence="15">
    <location>
        <position position="28"/>
    </location>
    <ligand>
        <name>substrate</name>
    </ligand>
</feature>
<evidence type="ECO:0000256" key="15">
    <source>
        <dbReference type="PIRSR" id="PIRSR605478-2"/>
    </source>
</evidence>
<comment type="cofactor">
    <cofactor evidence="16">
        <name>thiamine diphosphate</name>
        <dbReference type="ChEBI" id="CHEBI:58937"/>
    </cofactor>
    <text evidence="16">Binds 1 thiamine pyrophosphate per subunit. During the reaction, the substrate forms a covalent intermediate with the cofactor.</text>
</comment>
<dbReference type="InterPro" id="IPR049557">
    <property type="entry name" value="Transketolase_CS"/>
</dbReference>
<name>A0A2D6YGA4_9DELT</name>
<comment type="similarity">
    <text evidence="4">Belongs to the transketolase family.</text>
</comment>
<feature type="binding site" evidence="17">
    <location>
        <position position="189"/>
    </location>
    <ligand>
        <name>Mg(2+)</name>
        <dbReference type="ChEBI" id="CHEBI:18420"/>
    </ligand>
</feature>
<comment type="cofactor">
    <cofactor evidence="17">
        <name>Mg(2+)</name>
        <dbReference type="ChEBI" id="CHEBI:18420"/>
    </cofactor>
    <text evidence="17">Binds 1 Mg(2+) ion per subunit. Can also utilize other divalent metal cations, such as Ca(2+), Mn(2+) and Co(2+).</text>
</comment>
<dbReference type="SUPFAM" id="SSF52518">
    <property type="entry name" value="Thiamin diphosphate-binding fold (THDP-binding)"/>
    <property type="match status" value="2"/>
</dbReference>
<dbReference type="InterPro" id="IPR005474">
    <property type="entry name" value="Transketolase_N"/>
</dbReference>